<feature type="region of interest" description="Disordered" evidence="4">
    <location>
        <begin position="764"/>
        <end position="793"/>
    </location>
</feature>
<feature type="region of interest" description="Disordered" evidence="4">
    <location>
        <begin position="1142"/>
        <end position="1170"/>
    </location>
</feature>
<feature type="region of interest" description="Disordered" evidence="4">
    <location>
        <begin position="809"/>
        <end position="1021"/>
    </location>
</feature>
<evidence type="ECO:0000256" key="1">
    <source>
        <dbReference type="ARBA" id="ARBA00004123"/>
    </source>
</evidence>
<dbReference type="InterPro" id="IPR015668">
    <property type="entry name" value="Bcl-9/Bcl-9l"/>
</dbReference>
<dbReference type="PANTHER" id="PTHR15185">
    <property type="entry name" value="BCL9"/>
    <property type="match status" value="1"/>
</dbReference>
<dbReference type="GO" id="GO:0008013">
    <property type="term" value="F:beta-catenin binding"/>
    <property type="evidence" value="ECO:0007669"/>
    <property type="project" value="InterPro"/>
</dbReference>
<dbReference type="Pfam" id="PF11502">
    <property type="entry name" value="BCL9"/>
    <property type="match status" value="1"/>
</dbReference>
<feature type="compositionally biased region" description="Polar residues" evidence="4">
    <location>
        <begin position="911"/>
        <end position="940"/>
    </location>
</feature>
<feature type="compositionally biased region" description="Polar residues" evidence="4">
    <location>
        <begin position="1002"/>
        <end position="1012"/>
    </location>
</feature>
<feature type="compositionally biased region" description="Low complexity" evidence="4">
    <location>
        <begin position="363"/>
        <end position="377"/>
    </location>
</feature>
<evidence type="ECO:0000256" key="2">
    <source>
        <dbReference type="ARBA" id="ARBA00009200"/>
    </source>
</evidence>
<feature type="compositionally biased region" description="Polar residues" evidence="4">
    <location>
        <begin position="949"/>
        <end position="962"/>
    </location>
</feature>
<feature type="compositionally biased region" description="Polar residues" evidence="4">
    <location>
        <begin position="1257"/>
        <end position="1271"/>
    </location>
</feature>
<comment type="similarity">
    <text evidence="2">Belongs to the BCL9 family.</text>
</comment>
<feature type="compositionally biased region" description="Polar residues" evidence="4">
    <location>
        <begin position="1284"/>
        <end position="1296"/>
    </location>
</feature>
<evidence type="ECO:0000256" key="3">
    <source>
        <dbReference type="ARBA" id="ARBA00023242"/>
    </source>
</evidence>
<dbReference type="GO" id="GO:0045944">
    <property type="term" value="P:positive regulation of transcription by RNA polymerase II"/>
    <property type="evidence" value="ECO:0007669"/>
    <property type="project" value="TreeGrafter"/>
</dbReference>
<feature type="compositionally biased region" description="Low complexity" evidence="4">
    <location>
        <begin position="886"/>
        <end position="905"/>
    </location>
</feature>
<dbReference type="Gene3D" id="3.30.40.10">
    <property type="entry name" value="Zinc/RING finger domain, C3HC4 (zinc finger)"/>
    <property type="match status" value="1"/>
</dbReference>
<feature type="compositionally biased region" description="Polar residues" evidence="4">
    <location>
        <begin position="202"/>
        <end position="221"/>
    </location>
</feature>
<dbReference type="GO" id="GO:0003713">
    <property type="term" value="F:transcription coactivator activity"/>
    <property type="evidence" value="ECO:0007669"/>
    <property type="project" value="InterPro"/>
</dbReference>
<feature type="compositionally biased region" description="Low complexity" evidence="4">
    <location>
        <begin position="1107"/>
        <end position="1119"/>
    </location>
</feature>
<name>A0AAV6G6N6_9TELE</name>
<keyword evidence="3" id="KW-0539">Nucleus</keyword>
<dbReference type="InterPro" id="IPR013083">
    <property type="entry name" value="Znf_RING/FYVE/PHD"/>
</dbReference>
<evidence type="ECO:0000313" key="6">
    <source>
        <dbReference type="EMBL" id="KAG5269062.1"/>
    </source>
</evidence>
<protein>
    <recommendedName>
        <fullName evidence="5">B-cell lymphoma 9 beta-catenin binding domain-containing protein</fullName>
    </recommendedName>
</protein>
<feature type="region of interest" description="Disordered" evidence="4">
    <location>
        <begin position="1225"/>
        <end position="1296"/>
    </location>
</feature>
<evidence type="ECO:0000313" key="7">
    <source>
        <dbReference type="Proteomes" id="UP000823561"/>
    </source>
</evidence>
<feature type="compositionally biased region" description="Low complexity" evidence="4">
    <location>
        <begin position="232"/>
        <end position="244"/>
    </location>
</feature>
<dbReference type="Proteomes" id="UP000823561">
    <property type="component" value="Chromosome 15"/>
</dbReference>
<feature type="region of interest" description="Disordered" evidence="4">
    <location>
        <begin position="1069"/>
        <end position="1095"/>
    </location>
</feature>
<feature type="domain" description="B-cell lymphoma 9 beta-catenin binding" evidence="5">
    <location>
        <begin position="317"/>
        <end position="350"/>
    </location>
</feature>
<accession>A0AAV6G6N6</accession>
<feature type="compositionally biased region" description="Pro residues" evidence="4">
    <location>
        <begin position="861"/>
        <end position="881"/>
    </location>
</feature>
<dbReference type="EMBL" id="JADWDJ010000015">
    <property type="protein sequence ID" value="KAG5269062.1"/>
    <property type="molecule type" value="Genomic_DNA"/>
</dbReference>
<feature type="compositionally biased region" description="Low complexity" evidence="4">
    <location>
        <begin position="990"/>
        <end position="1001"/>
    </location>
</feature>
<dbReference type="GO" id="GO:0030512">
    <property type="term" value="P:negative regulation of transforming growth factor beta receptor signaling pathway"/>
    <property type="evidence" value="ECO:0007669"/>
    <property type="project" value="TreeGrafter"/>
</dbReference>
<feature type="region of interest" description="Disordered" evidence="4">
    <location>
        <begin position="197"/>
        <end position="326"/>
    </location>
</feature>
<sequence>MYRPSQIVGYCVKFCEPQEYTQHITCRVGPSGVGGGVTMLKTKTKRERAISMDAGDLRDSLEPDAKDGVMRSKRRCVLEKKQPYSGDEWCSGGDTEEDEDKPNMAVHRERMITGTCGTAGVGGQSSAPPAGYAFSSGGLRSDLPRPAQQVVYVFTTSLANSAAEAVIHGHTDSILMFHQQNVPRTKLDQCLPAMRKLPSLPEQLSSRSTPPMGTLKSQNDTPRPASVGGAIGTQVTGSSSSSVQPQEADLPVQQPLDGPSSSHQPLQGSAGPPAGDVTGPGGAEGVGNMAHPSAGVSPTSSTSVLPAHLQGEGPQRLSKEQLEHRERSLQTLRDIERLLLRSGVSGGSGDLEGPNGNPGAIHSNSININNNNNTNNNGRTQEGSESTKNAENMNNNNLPLDMSEVGTLKKYEEPLQSIMSQTQNLGGSRLDDPAIGPHLGLPTQQHHHMSSPPELDLGLLQDHDGLTPEQMAWRKLQEEYYQEKRRQQEMHPHSHPQHYRMMAEMGMPRGPHLMMRGPPPPYHSKSDEQWGPAPLMGGGMGSNPRLIDIHQDGSQGPRFVGQMQRGPSGTRGYPVSPGRVLTMEGLGLQRSGMGWVEDLPLNIGGGRSLLHGCYPPGGPSQHLHGDPERQLMREEVLRIMEKRQLQRLEQERLAVLQQQQQQEGMGQSRLLNNTGRPSLPNQVVGIGPHGDTMDFPHSQAIMHSPLGRVREGDGPSLRDLGESPLSTHLIMNVNLNAHEQQVLAQKLRGVNRVGEVLSPEDISRLRAGQNGRGGASKAVITGPEGPVQFSNQRFCGGQSERSYLKQTDQANFGPDQQGTTLGSSSHLSHMPLDTGPRGSDSCPRHPSNLSVNVNSMGSPTMAPPHPLKSPSIGPEPSPLMPSPSASVLKSPTPVSTTSPSHPHLPAASRAGTPSSTSMKSPQMIGTTSLGMHSPSGSPGHQKSPVMNMASPSWTTSPKTSMPSPGRPPNGKGMGNGTSNSETGPTLPPKSSNSTVTSQPSSLNSSMPFTSSPDAPPSQNPLSLIMSQMSKYAMSSSAPLYHEAIKTISTSDDEMMPDRPLLPGVNMEGTHHPSPQMLLSSQSGMGPPGSPQSPIGMLLQGQQQLSHGPPGSMLSSPNLMSMSGMNSGIVGGAGGLSGGIGPCNASLHPQNQMMGFPRMQAPSQGPPHSPVGALSQHYSQHPDDMLPPQQFHLLGKGLPHQQPTHPSDSFLSMRMSDGPDLSDVIRPSHTGIPEFDLSRIIPSDKPSSTLQYFPKSEGMSQPQPNSHHGQAMQQPPPTQLLKQLSSGPHHSNAASSNPHIANLQNMMAEQQLSIHPSHYGIRAGMPQSGGRGMVVGPMNHPGHMMVRTGLGPQQQQQYHQQQQQVMMSNSLQHHPSHPHPSMMSPQQQHTHNLMAQQSLMMMQAKQRGMSIPGEQLGQQGPLMSPQGLIMAPSHPGMMGPQSLRQRGMSLNSPLGYAPGNIHNMPF</sequence>
<evidence type="ECO:0000259" key="5">
    <source>
        <dbReference type="Pfam" id="PF11502"/>
    </source>
</evidence>
<feature type="compositionally biased region" description="Polar residues" evidence="4">
    <location>
        <begin position="847"/>
        <end position="858"/>
    </location>
</feature>
<comment type="subcellular location">
    <subcellularLocation>
        <location evidence="1">Nucleus</location>
    </subcellularLocation>
</comment>
<feature type="compositionally biased region" description="Polar residues" evidence="4">
    <location>
        <begin position="809"/>
        <end position="827"/>
    </location>
</feature>
<dbReference type="GO" id="GO:0060070">
    <property type="term" value="P:canonical Wnt signaling pathway"/>
    <property type="evidence" value="ECO:0007669"/>
    <property type="project" value="InterPro"/>
</dbReference>
<keyword evidence="7" id="KW-1185">Reference proteome</keyword>
<organism evidence="6 7">
    <name type="scientific">Alosa alosa</name>
    <name type="common">allis shad</name>
    <dbReference type="NCBI Taxonomy" id="278164"/>
    <lineage>
        <taxon>Eukaryota</taxon>
        <taxon>Metazoa</taxon>
        <taxon>Chordata</taxon>
        <taxon>Craniata</taxon>
        <taxon>Vertebrata</taxon>
        <taxon>Euteleostomi</taxon>
        <taxon>Actinopterygii</taxon>
        <taxon>Neopterygii</taxon>
        <taxon>Teleostei</taxon>
        <taxon>Clupei</taxon>
        <taxon>Clupeiformes</taxon>
        <taxon>Clupeoidei</taxon>
        <taxon>Clupeidae</taxon>
        <taxon>Alosa</taxon>
    </lineage>
</organism>
<gene>
    <name evidence="6" type="ORF">AALO_G00197870</name>
</gene>
<dbReference type="InterPro" id="IPR024670">
    <property type="entry name" value="BCL9_beta-catenin-bd_dom"/>
</dbReference>
<dbReference type="GO" id="GO:1990907">
    <property type="term" value="C:beta-catenin-TCF complex"/>
    <property type="evidence" value="ECO:0007669"/>
    <property type="project" value="TreeGrafter"/>
</dbReference>
<feature type="region of interest" description="Disordered" evidence="4">
    <location>
        <begin position="1100"/>
        <end position="1119"/>
    </location>
</feature>
<reference evidence="6" key="1">
    <citation type="submission" date="2020-10" db="EMBL/GenBank/DDBJ databases">
        <title>Chromosome-scale genome assembly of the Allis shad, Alosa alosa.</title>
        <authorList>
            <person name="Margot Z."/>
            <person name="Christophe K."/>
            <person name="Cabau C."/>
            <person name="Louis A."/>
            <person name="Berthelot C."/>
            <person name="Parey E."/>
            <person name="Roest Crollius H."/>
            <person name="Montfort J."/>
            <person name="Robinson-Rechavi M."/>
            <person name="Bucao C."/>
            <person name="Bouchez O."/>
            <person name="Gislard M."/>
            <person name="Lluch J."/>
            <person name="Milhes M."/>
            <person name="Lampietro C."/>
            <person name="Lopez Roques C."/>
            <person name="Donnadieu C."/>
            <person name="Braasch I."/>
            <person name="Desvignes T."/>
            <person name="Postlethwait J."/>
            <person name="Bobe J."/>
            <person name="Guiguen Y."/>
        </authorList>
    </citation>
    <scope>NUCLEOTIDE SEQUENCE</scope>
    <source>
        <strain evidence="6">M-15738</strain>
        <tissue evidence="6">Blood</tissue>
    </source>
</reference>
<feature type="compositionally biased region" description="Basic and acidic residues" evidence="4">
    <location>
        <begin position="317"/>
        <end position="326"/>
    </location>
</feature>
<dbReference type="PANTHER" id="PTHR15185:SF3">
    <property type="entry name" value="B-CELL CLL_LYMPHOMA 9-LIKE PROTEIN"/>
    <property type="match status" value="1"/>
</dbReference>
<feature type="compositionally biased region" description="Polar residues" evidence="4">
    <location>
        <begin position="378"/>
        <end position="387"/>
    </location>
</feature>
<comment type="caution">
    <text evidence="6">The sequence shown here is derived from an EMBL/GenBank/DDBJ whole genome shotgun (WGS) entry which is preliminary data.</text>
</comment>
<evidence type="ECO:0000256" key="4">
    <source>
        <dbReference type="SAM" id="MobiDB-lite"/>
    </source>
</evidence>
<proteinExistence type="inferred from homology"/>
<feature type="region of interest" description="Disordered" evidence="4">
    <location>
        <begin position="345"/>
        <end position="397"/>
    </location>
</feature>